<keyword evidence="1" id="KW-1133">Transmembrane helix</keyword>
<evidence type="ECO:0000313" key="3">
    <source>
        <dbReference type="Proteomes" id="UP000320791"/>
    </source>
</evidence>
<comment type="caution">
    <text evidence="2">The sequence shown here is derived from an EMBL/GenBank/DDBJ whole genome shotgun (WGS) entry which is preliminary data.</text>
</comment>
<evidence type="ECO:0000256" key="1">
    <source>
        <dbReference type="SAM" id="Phobius"/>
    </source>
</evidence>
<gene>
    <name evidence="2" type="ORF">FRX94_10490</name>
</gene>
<keyword evidence="1" id="KW-0812">Transmembrane</keyword>
<dbReference type="Proteomes" id="UP000320791">
    <property type="component" value="Unassembled WGS sequence"/>
</dbReference>
<feature type="transmembrane region" description="Helical" evidence="1">
    <location>
        <begin position="63"/>
        <end position="81"/>
    </location>
</feature>
<evidence type="ECO:0000313" key="2">
    <source>
        <dbReference type="EMBL" id="TWT22833.1"/>
    </source>
</evidence>
<reference evidence="2 3" key="1">
    <citation type="submission" date="2019-08" db="EMBL/GenBank/DDBJ databases">
        <authorList>
            <person name="Lei W."/>
        </authorList>
    </citation>
    <scope>NUCLEOTIDE SEQUENCE [LARGE SCALE GENOMIC DNA]</scope>
    <source>
        <strain evidence="2 3">CCUG 58627</strain>
    </source>
</reference>
<name>A0A5C5UAI9_9CORY</name>
<dbReference type="AlphaFoldDB" id="A0A5C5UAI9"/>
<keyword evidence="3" id="KW-1185">Reference proteome</keyword>
<organism evidence="2 3">
    <name type="scientific">Corynebacterium canis</name>
    <dbReference type="NCBI Taxonomy" id="679663"/>
    <lineage>
        <taxon>Bacteria</taxon>
        <taxon>Bacillati</taxon>
        <taxon>Actinomycetota</taxon>
        <taxon>Actinomycetes</taxon>
        <taxon>Mycobacteriales</taxon>
        <taxon>Corynebacteriaceae</taxon>
        <taxon>Corynebacterium</taxon>
    </lineage>
</organism>
<dbReference type="RefSeq" id="WP_146325295.1">
    <property type="nucleotide sequence ID" value="NZ_BAABLR010000066.1"/>
</dbReference>
<dbReference type="OrthoDB" id="5689045at2"/>
<sequence>MNARNNRATNGSQRPAPSFKETFIAVGQETLSKERKDYVYSVGKLVTGLMVLAGLLYLWTPVAAIVALVCAIIAMWGRWILTRQVTNDFMEMRAAQDGFNATKDPDYLEFIRLRGEQMLEDNKALTPLAKAEIGDLMAWAAERRN</sequence>
<keyword evidence="1" id="KW-0472">Membrane</keyword>
<feature type="transmembrane region" description="Helical" evidence="1">
    <location>
        <begin position="38"/>
        <end position="57"/>
    </location>
</feature>
<protein>
    <submittedName>
        <fullName evidence="2">Uncharacterized protein</fullName>
    </submittedName>
</protein>
<accession>A0A5C5UAI9</accession>
<dbReference type="EMBL" id="VOHM01000026">
    <property type="protein sequence ID" value="TWT22833.1"/>
    <property type="molecule type" value="Genomic_DNA"/>
</dbReference>
<proteinExistence type="predicted"/>